<name>A0A7C0ZDL9_UNCW3</name>
<gene>
    <name evidence="3" type="ORF">ENF18_01345</name>
</gene>
<evidence type="ECO:0000256" key="1">
    <source>
        <dbReference type="SAM" id="Coils"/>
    </source>
</evidence>
<evidence type="ECO:0000256" key="2">
    <source>
        <dbReference type="SAM" id="SignalP"/>
    </source>
</evidence>
<protein>
    <submittedName>
        <fullName evidence="3">Uncharacterized protein</fullName>
    </submittedName>
</protein>
<dbReference type="AlphaFoldDB" id="A0A7C0ZDL9"/>
<comment type="caution">
    <text evidence="3">The sequence shown here is derived from an EMBL/GenBank/DDBJ whole genome shotgun (WGS) entry which is preliminary data.</text>
</comment>
<dbReference type="SUPFAM" id="SSF46579">
    <property type="entry name" value="Prefoldin"/>
    <property type="match status" value="1"/>
</dbReference>
<accession>A0A7C0ZDL9</accession>
<proteinExistence type="predicted"/>
<organism evidence="3">
    <name type="scientific">candidate division WOR-3 bacterium</name>
    <dbReference type="NCBI Taxonomy" id="2052148"/>
    <lineage>
        <taxon>Bacteria</taxon>
        <taxon>Bacteria division WOR-3</taxon>
    </lineage>
</organism>
<dbReference type="EMBL" id="DQWE01000058">
    <property type="protein sequence ID" value="HDI82421.1"/>
    <property type="molecule type" value="Genomic_DNA"/>
</dbReference>
<keyword evidence="2" id="KW-0732">Signal</keyword>
<feature type="signal peptide" evidence="2">
    <location>
        <begin position="1"/>
        <end position="21"/>
    </location>
</feature>
<feature type="non-terminal residue" evidence="3">
    <location>
        <position position="120"/>
    </location>
</feature>
<feature type="coiled-coil region" evidence="1">
    <location>
        <begin position="30"/>
        <end position="92"/>
    </location>
</feature>
<dbReference type="Proteomes" id="UP000885847">
    <property type="component" value="Unassembled WGS sequence"/>
</dbReference>
<dbReference type="Gene3D" id="1.20.5.340">
    <property type="match status" value="1"/>
</dbReference>
<feature type="chain" id="PRO_5028069864" evidence="2">
    <location>
        <begin position="22"/>
        <end position="120"/>
    </location>
</feature>
<keyword evidence="1" id="KW-0175">Coiled coil</keyword>
<reference evidence="3" key="1">
    <citation type="journal article" date="2020" name="mSystems">
        <title>Genome- and Community-Level Interaction Insights into Carbon Utilization and Element Cycling Functions of Hydrothermarchaeota in Hydrothermal Sediment.</title>
        <authorList>
            <person name="Zhou Z."/>
            <person name="Liu Y."/>
            <person name="Xu W."/>
            <person name="Pan J."/>
            <person name="Luo Z.H."/>
            <person name="Li M."/>
        </authorList>
    </citation>
    <scope>NUCLEOTIDE SEQUENCE [LARGE SCALE GENOMIC DNA]</scope>
    <source>
        <strain evidence="3">HyVt-102</strain>
    </source>
</reference>
<sequence length="120" mass="13853">MKRFVLIVLALLLVVSFGLNAQEENKKLKPDEAEQLIQQYTQQAEQLKAQLDQEKATVTDLQAEVDSLKNVIDELNAKIAELEKQIEEQSYYVVKPGDWLSKLAEYPDVYGHGNYARWRE</sequence>
<evidence type="ECO:0000313" key="3">
    <source>
        <dbReference type="EMBL" id="HDI82421.1"/>
    </source>
</evidence>